<dbReference type="SUPFAM" id="SSF50465">
    <property type="entry name" value="EF-Tu/eEF-1alpha/eIF2-gamma C-terminal domain"/>
    <property type="match status" value="1"/>
</dbReference>
<sequence length="408" mass="44520">MPTEHLKFVVVGSVDHGKSTLIGRFLYDTGSLPEAQLDTIRQLCKDSDERVEFAFVLDHLEEERSRHITIDTAQTFFSSESRDYVIIDAPGHKEFLKNMITGASQASAALLLLDVAEGMREQTRRHAYMLSLLGIKQLVLVLNKMDQVDFGQEVFEQASGQMRELLGRLALDHLAVIPASALEGDNLVKRSERMGWYDGPTVIEALDLLTPDVVDESLPLRLPVQDIYEIDGEKVAVGRVEAGSVQVGQTVRLCPEDRLVELAGLRKFEGPVPSASAGESIGFTLAGDGQLRRGLTLCDPGDPPEISRTLLANVFWMAPQPLARGERLLLRLGTQEAPVTAERIANRMNAGTLEIIDPDADELADTEVAEVTLAAEGSIAHDRFAAIAEMGRLVLIRGPDIVAGGILP</sequence>
<dbReference type="InterPro" id="IPR027417">
    <property type="entry name" value="P-loop_NTPase"/>
</dbReference>
<reference evidence="4" key="1">
    <citation type="journal article" date="2015" name="Nature">
        <title>Complex archaea that bridge the gap between prokaryotes and eukaryotes.</title>
        <authorList>
            <person name="Spang A."/>
            <person name="Saw J.H."/>
            <person name="Jorgensen S.L."/>
            <person name="Zaremba-Niedzwiedzka K."/>
            <person name="Martijn J."/>
            <person name="Lind A.E."/>
            <person name="van Eijk R."/>
            <person name="Schleper C."/>
            <person name="Guy L."/>
            <person name="Ettema T.J."/>
        </authorList>
    </citation>
    <scope>NUCLEOTIDE SEQUENCE</scope>
</reference>
<dbReference type="InterPro" id="IPR009001">
    <property type="entry name" value="Transl_elong_EF1A/Init_IF2_C"/>
</dbReference>
<name>A0A0F9FKT5_9ZZZZ</name>
<dbReference type="InterPro" id="IPR000795">
    <property type="entry name" value="T_Tr_GTP-bd_dom"/>
</dbReference>
<evidence type="ECO:0000256" key="2">
    <source>
        <dbReference type="ARBA" id="ARBA00023134"/>
    </source>
</evidence>
<protein>
    <recommendedName>
        <fullName evidence="3">Tr-type G domain-containing protein</fullName>
    </recommendedName>
</protein>
<dbReference type="Pfam" id="PF22594">
    <property type="entry name" value="GTP-eEF1A_C"/>
    <property type="match status" value="1"/>
</dbReference>
<dbReference type="AlphaFoldDB" id="A0A0F9FKT5"/>
<dbReference type="PRINTS" id="PR00315">
    <property type="entry name" value="ELONGATNFCT"/>
</dbReference>
<feature type="domain" description="Tr-type G" evidence="3">
    <location>
        <begin position="3"/>
        <end position="214"/>
    </location>
</feature>
<evidence type="ECO:0000259" key="3">
    <source>
        <dbReference type="PROSITE" id="PS51722"/>
    </source>
</evidence>
<dbReference type="Pfam" id="PF00009">
    <property type="entry name" value="GTP_EFTU"/>
    <property type="match status" value="1"/>
</dbReference>
<evidence type="ECO:0000256" key="1">
    <source>
        <dbReference type="ARBA" id="ARBA00022741"/>
    </source>
</evidence>
<organism evidence="4">
    <name type="scientific">marine sediment metagenome</name>
    <dbReference type="NCBI Taxonomy" id="412755"/>
    <lineage>
        <taxon>unclassified sequences</taxon>
        <taxon>metagenomes</taxon>
        <taxon>ecological metagenomes</taxon>
    </lineage>
</organism>
<dbReference type="PROSITE" id="PS51722">
    <property type="entry name" value="G_TR_2"/>
    <property type="match status" value="1"/>
</dbReference>
<dbReference type="SUPFAM" id="SSF50447">
    <property type="entry name" value="Translation proteins"/>
    <property type="match status" value="1"/>
</dbReference>
<proteinExistence type="predicted"/>
<dbReference type="PANTHER" id="PTHR23115">
    <property type="entry name" value="TRANSLATION FACTOR"/>
    <property type="match status" value="1"/>
</dbReference>
<dbReference type="InterPro" id="IPR009000">
    <property type="entry name" value="Transl_B-barrel_sf"/>
</dbReference>
<dbReference type="SUPFAM" id="SSF52540">
    <property type="entry name" value="P-loop containing nucleoside triphosphate hydrolases"/>
    <property type="match status" value="1"/>
</dbReference>
<dbReference type="GO" id="GO:0003924">
    <property type="term" value="F:GTPase activity"/>
    <property type="evidence" value="ECO:0007669"/>
    <property type="project" value="InterPro"/>
</dbReference>
<dbReference type="Pfam" id="PF03144">
    <property type="entry name" value="GTP_EFTU_D2"/>
    <property type="match status" value="1"/>
</dbReference>
<keyword evidence="2" id="KW-0342">GTP-binding</keyword>
<dbReference type="EMBL" id="LAZR01020952">
    <property type="protein sequence ID" value="KKL87009.1"/>
    <property type="molecule type" value="Genomic_DNA"/>
</dbReference>
<dbReference type="GO" id="GO:0005525">
    <property type="term" value="F:GTP binding"/>
    <property type="evidence" value="ECO:0007669"/>
    <property type="project" value="UniProtKB-KW"/>
</dbReference>
<dbReference type="InterPro" id="IPR004161">
    <property type="entry name" value="EFTu-like_2"/>
</dbReference>
<dbReference type="Gene3D" id="3.40.50.300">
    <property type="entry name" value="P-loop containing nucleotide triphosphate hydrolases"/>
    <property type="match status" value="1"/>
</dbReference>
<keyword evidence="1" id="KW-0547">Nucleotide-binding</keyword>
<dbReference type="Gene3D" id="2.40.30.10">
    <property type="entry name" value="Translation factors"/>
    <property type="match status" value="2"/>
</dbReference>
<gene>
    <name evidence="4" type="ORF">LCGC14_1939020</name>
</gene>
<dbReference type="InterPro" id="IPR050100">
    <property type="entry name" value="TRAFAC_GTPase_members"/>
</dbReference>
<accession>A0A0F9FKT5</accession>
<comment type="caution">
    <text evidence="4">The sequence shown here is derived from an EMBL/GenBank/DDBJ whole genome shotgun (WGS) entry which is preliminary data.</text>
</comment>
<dbReference type="InterPro" id="IPR054696">
    <property type="entry name" value="GTP-eEF1A_C"/>
</dbReference>
<evidence type="ECO:0000313" key="4">
    <source>
        <dbReference type="EMBL" id="KKL87009.1"/>
    </source>
</evidence>